<evidence type="ECO:0000313" key="3">
    <source>
        <dbReference type="Proteomes" id="UP001223214"/>
    </source>
</evidence>
<sequence length="249" mass="27592">MEDTKKHFNYGLAPSMILWEKDSIIVSDKQDSSSLKGLSSLLPDPDDYSDEYKNYNIYRFDAVVSEEHTDQSSITKFPMSNGFIVSDHTIKQNRQLKLKVVTANMVNSTLWEASIPGAILAAGDVVGMPIIGLIGNAAALVQTSFESDNRVQYAYKLLNSFLSNGTRLYVNTILGAYSNCVVTGITTMQDKDTSSILSAEIYLEELQVVDESKESKEIRVKLEAETDYSKFIKLGSSVGLFELNKVIGK</sequence>
<dbReference type="Proteomes" id="UP001223214">
    <property type="component" value="Unassembled WGS sequence"/>
</dbReference>
<protein>
    <recommendedName>
        <fullName evidence="1">Dit-like phage tail protein N-terminal domain-containing protein</fullName>
    </recommendedName>
</protein>
<dbReference type="Pfam" id="PF21821">
    <property type="entry name" value="Dit_like"/>
    <property type="match status" value="1"/>
</dbReference>
<dbReference type="EMBL" id="JASSOM010000095">
    <property type="protein sequence ID" value="MDK9366444.1"/>
    <property type="molecule type" value="Genomic_DNA"/>
</dbReference>
<organism evidence="2 3">
    <name type="scientific">Lelliottia wanjuensis</name>
    <dbReference type="NCBI Taxonomy" id="3050585"/>
    <lineage>
        <taxon>Bacteria</taxon>
        <taxon>Pseudomonadati</taxon>
        <taxon>Pseudomonadota</taxon>
        <taxon>Gammaproteobacteria</taxon>
        <taxon>Enterobacterales</taxon>
        <taxon>Enterobacteriaceae</taxon>
        <taxon>Lelliottia</taxon>
    </lineage>
</organism>
<dbReference type="InterPro" id="IPR048494">
    <property type="entry name" value="Dit-like_N"/>
</dbReference>
<evidence type="ECO:0000259" key="1">
    <source>
        <dbReference type="Pfam" id="PF21821"/>
    </source>
</evidence>
<evidence type="ECO:0000313" key="2">
    <source>
        <dbReference type="EMBL" id="MDK9366444.1"/>
    </source>
</evidence>
<comment type="caution">
    <text evidence="2">The sequence shown here is derived from an EMBL/GenBank/DDBJ whole genome shotgun (WGS) entry which is preliminary data.</text>
</comment>
<dbReference type="RefSeq" id="WP_285150520.1">
    <property type="nucleotide sequence ID" value="NZ_JASSOM010000095.1"/>
</dbReference>
<keyword evidence="3" id="KW-1185">Reference proteome</keyword>
<reference evidence="2 3" key="1">
    <citation type="submission" date="2023-06" db="EMBL/GenBank/DDBJ databases">
        <title>Identification and characterization of antibiotic-resistant Gram-negative bacteria.</title>
        <authorList>
            <person name="Cho G.-S."/>
            <person name="Lee J."/>
            <person name="Tai E."/>
            <person name="Jeong S."/>
            <person name="Kim I."/>
            <person name="Kim B.-E."/>
            <person name="Jeong M.-I."/>
            <person name="Oh K.-K."/>
            <person name="Franz C.M.A.P."/>
        </authorList>
    </citation>
    <scope>NUCLEOTIDE SEQUENCE [LARGE SCALE GENOMIC DNA]</scope>
    <source>
        <strain evidence="2 3">V106_12</strain>
    </source>
</reference>
<proteinExistence type="predicted"/>
<accession>A0AAP4FZ86</accession>
<dbReference type="AlphaFoldDB" id="A0AAP4FZ86"/>
<name>A0AAP4FZ86_9ENTR</name>
<gene>
    <name evidence="2" type="ORF">QQF32_24925</name>
</gene>
<feature type="domain" description="Dit-like phage tail protein N-terminal" evidence="1">
    <location>
        <begin position="60"/>
        <end position="213"/>
    </location>
</feature>